<keyword evidence="12" id="KW-1133">Transmembrane helix</keyword>
<comment type="similarity">
    <text evidence="11">Belongs to the phosphatidylserine decarboxylase family. PSD-A subfamily.</text>
</comment>
<comment type="cofactor">
    <cofactor evidence="11">
        <name>pyruvate</name>
        <dbReference type="ChEBI" id="CHEBI:15361"/>
    </cofactor>
    <text evidence="11">Binds 1 pyruvoyl group covalently per subunit.</text>
</comment>
<evidence type="ECO:0000256" key="1">
    <source>
        <dbReference type="ARBA" id="ARBA00022475"/>
    </source>
</evidence>
<evidence type="ECO:0000256" key="12">
    <source>
        <dbReference type="SAM" id="Phobius"/>
    </source>
</evidence>
<keyword evidence="7 11" id="KW-0594">Phospholipid biosynthesis</keyword>
<dbReference type="EMBL" id="LMTR01000040">
    <property type="protein sequence ID" value="KWT69991.1"/>
    <property type="molecule type" value="Genomic_DNA"/>
</dbReference>
<dbReference type="STRING" id="121290.APY04_1200"/>
<feature type="chain" id="PRO_5023280154" description="Phosphatidylserine decarboxylase alpha chain" evidence="11">
    <location>
        <begin position="195"/>
        <end position="237"/>
    </location>
</feature>
<dbReference type="EC" id="4.1.1.65" evidence="11"/>
<dbReference type="InterPro" id="IPR033175">
    <property type="entry name" value="PSD-A"/>
</dbReference>
<feature type="modified residue" description="Pyruvic acid (Ser); by autocatalysis" evidence="11">
    <location>
        <position position="195"/>
    </location>
</feature>
<dbReference type="NCBIfam" id="NF003678">
    <property type="entry name" value="PRK05305.1-2"/>
    <property type="match status" value="1"/>
</dbReference>
<organism evidence="13 14">
    <name type="scientific">Hyphomicrobium sulfonivorans</name>
    <dbReference type="NCBI Taxonomy" id="121290"/>
    <lineage>
        <taxon>Bacteria</taxon>
        <taxon>Pseudomonadati</taxon>
        <taxon>Pseudomonadota</taxon>
        <taxon>Alphaproteobacteria</taxon>
        <taxon>Hyphomicrobiales</taxon>
        <taxon>Hyphomicrobiaceae</taxon>
        <taxon>Hyphomicrobium</taxon>
    </lineage>
</organism>
<dbReference type="GO" id="GO:0005886">
    <property type="term" value="C:plasma membrane"/>
    <property type="evidence" value="ECO:0007669"/>
    <property type="project" value="UniProtKB-SubCell"/>
</dbReference>
<dbReference type="GO" id="GO:0006646">
    <property type="term" value="P:phosphatidylethanolamine biosynthetic process"/>
    <property type="evidence" value="ECO:0007669"/>
    <property type="project" value="UniProtKB-UniRule"/>
</dbReference>
<dbReference type="InterPro" id="IPR003817">
    <property type="entry name" value="PS_Dcarbxylase"/>
</dbReference>
<feature type="transmembrane region" description="Helical" evidence="12">
    <location>
        <begin position="25"/>
        <end position="58"/>
    </location>
</feature>
<keyword evidence="6 11" id="KW-0865">Zymogen</keyword>
<keyword evidence="1 11" id="KW-1003">Cell membrane</keyword>
<dbReference type="RefSeq" id="WP_068460625.1">
    <property type="nucleotide sequence ID" value="NZ_LMTR01000040.1"/>
</dbReference>
<evidence type="ECO:0000313" key="14">
    <source>
        <dbReference type="Proteomes" id="UP000059074"/>
    </source>
</evidence>
<dbReference type="UniPathway" id="UPA00558">
    <property type="reaction ID" value="UER00616"/>
</dbReference>
<evidence type="ECO:0000256" key="9">
    <source>
        <dbReference type="ARBA" id="ARBA00023264"/>
    </source>
</evidence>
<dbReference type="PANTHER" id="PTHR35809">
    <property type="entry name" value="ARCHAETIDYLSERINE DECARBOXYLASE PROENZYME-RELATED"/>
    <property type="match status" value="1"/>
</dbReference>
<keyword evidence="10 11" id="KW-0670">Pyruvate</keyword>
<keyword evidence="4 11" id="KW-0443">Lipid metabolism</keyword>
<feature type="site" description="Cleavage (non-hydrolytic); by autocatalysis" evidence="11">
    <location>
        <begin position="194"/>
        <end position="195"/>
    </location>
</feature>
<feature type="chain" id="PRO_5023280153" description="Phosphatidylserine decarboxylase beta chain" evidence="11">
    <location>
        <begin position="1"/>
        <end position="194"/>
    </location>
</feature>
<name>A0A109BJU4_HYPSL</name>
<dbReference type="NCBIfam" id="NF003685">
    <property type="entry name" value="PRK05305.2-5"/>
    <property type="match status" value="1"/>
</dbReference>
<keyword evidence="2 11" id="KW-0444">Lipid biosynthesis</keyword>
<dbReference type="NCBIfam" id="NF003677">
    <property type="entry name" value="PRK05305.1-1"/>
    <property type="match status" value="1"/>
</dbReference>
<evidence type="ECO:0000256" key="2">
    <source>
        <dbReference type="ARBA" id="ARBA00022516"/>
    </source>
</evidence>
<dbReference type="PATRIC" id="fig|121290.4.peg.3162"/>
<dbReference type="HAMAP" id="MF_00664">
    <property type="entry name" value="PS_decarb_PSD_A"/>
    <property type="match status" value="1"/>
</dbReference>
<comment type="subcellular location">
    <subcellularLocation>
        <location evidence="11">Cell membrane</location>
        <topology evidence="11">Peripheral membrane protein</topology>
    </subcellularLocation>
</comment>
<accession>A0A109BJU4</accession>
<feature type="active site" description="Schiff-base intermediate with substrate; via pyruvic acid" evidence="11">
    <location>
        <position position="195"/>
    </location>
</feature>
<dbReference type="GO" id="GO:0004609">
    <property type="term" value="F:phosphatidylserine decarboxylase activity"/>
    <property type="evidence" value="ECO:0007669"/>
    <property type="project" value="UniProtKB-UniRule"/>
</dbReference>
<dbReference type="PANTHER" id="PTHR35809:SF1">
    <property type="entry name" value="ARCHAETIDYLSERINE DECARBOXYLASE PROENZYME-RELATED"/>
    <property type="match status" value="1"/>
</dbReference>
<evidence type="ECO:0000313" key="13">
    <source>
        <dbReference type="EMBL" id="KWT69991.1"/>
    </source>
</evidence>
<comment type="subunit">
    <text evidence="11">Heterodimer of a large membrane-associated beta subunit and a small pyruvoyl-containing alpha subunit.</text>
</comment>
<sequence length="237" mass="25758">MSNRHGLIDTIIDSLAPVNRDGYKFIAIAAGLALVSFMIWEPLGWLFVIAALYVAYFFRDPDRVTPLREGLIIAPADGRIAAIETVTPPIEMGLGPEPRVRISTFLSVLNVHITRSPVSGRIARSIYVPGAFLNAALDKASEENERRVMIIQKPDGVEIGVVQIAGLVARRIVPFTHEGDNVAAGERLGLIRFGSRVDVYLPPGYHALVSIGQTAVAGETILADLQSAEPERVARRN</sequence>
<evidence type="ECO:0000256" key="5">
    <source>
        <dbReference type="ARBA" id="ARBA00023136"/>
    </source>
</evidence>
<evidence type="ECO:0000256" key="10">
    <source>
        <dbReference type="ARBA" id="ARBA00023317"/>
    </source>
</evidence>
<dbReference type="NCBIfam" id="NF003679">
    <property type="entry name" value="PRK05305.1-3"/>
    <property type="match status" value="1"/>
</dbReference>
<protein>
    <recommendedName>
        <fullName evidence="11">Phosphatidylserine decarboxylase proenzyme</fullName>
        <ecNumber evidence="11">4.1.1.65</ecNumber>
    </recommendedName>
    <component>
        <recommendedName>
            <fullName evidence="11">Phosphatidylserine decarboxylase alpha chain</fullName>
        </recommendedName>
    </component>
    <component>
        <recommendedName>
            <fullName evidence="11">Phosphatidylserine decarboxylase beta chain</fullName>
        </recommendedName>
    </component>
</protein>
<dbReference type="Pfam" id="PF02666">
    <property type="entry name" value="PS_Dcarbxylase"/>
    <property type="match status" value="1"/>
</dbReference>
<keyword evidence="5 11" id="KW-0472">Membrane</keyword>
<keyword evidence="14" id="KW-1185">Reference proteome</keyword>
<comment type="catalytic activity">
    <reaction evidence="11">
        <text>a 1,2-diacyl-sn-glycero-3-phospho-L-serine + H(+) = a 1,2-diacyl-sn-glycero-3-phosphoethanolamine + CO2</text>
        <dbReference type="Rhea" id="RHEA:20828"/>
        <dbReference type="ChEBI" id="CHEBI:15378"/>
        <dbReference type="ChEBI" id="CHEBI:16526"/>
        <dbReference type="ChEBI" id="CHEBI:57262"/>
        <dbReference type="ChEBI" id="CHEBI:64612"/>
        <dbReference type="EC" id="4.1.1.65"/>
    </reaction>
</comment>
<comment type="pathway">
    <text evidence="11">Phospholipid metabolism; phosphatidylethanolamine biosynthesis; phosphatidylethanolamine from CDP-diacylglycerol: step 2/2.</text>
</comment>
<evidence type="ECO:0000256" key="11">
    <source>
        <dbReference type="HAMAP-Rule" id="MF_00664"/>
    </source>
</evidence>
<keyword evidence="8 11" id="KW-0456">Lyase</keyword>
<comment type="PTM">
    <text evidence="11">Is synthesized initially as an inactive proenzyme. Formation of the active enzyme involves a self-maturation process in which the active site pyruvoyl group is generated from an internal serine residue via an autocatalytic post-translational modification. Two non-identical subunits are generated from the proenzyme in this reaction, and the pyruvate is formed at the N-terminus of the alpha chain, which is derived from the carboxyl end of the proenzyme. The post-translation cleavage follows an unusual pathway, termed non-hydrolytic serinolysis, in which the side chain hydroxyl group of the serine supplies its oxygen atom to form the C-terminus of the beta chain, while the remainder of the serine residue undergoes an oxidative deamination to produce ammonia and the pyruvoyl prosthetic group on the alpha chain.</text>
</comment>
<comment type="function">
    <text evidence="11">Catalyzes the formation of phosphatidylethanolamine (PtdEtn) from phosphatidylserine (PtdSer).</text>
</comment>
<keyword evidence="3 11" id="KW-0210">Decarboxylase</keyword>
<dbReference type="OrthoDB" id="9790893at2"/>
<reference evidence="13 14" key="1">
    <citation type="submission" date="2015-10" db="EMBL/GenBank/DDBJ databases">
        <title>Transcriptomic analysis of a linuron degrading triple-species bacterial consortium.</title>
        <authorList>
            <person name="Albers P."/>
        </authorList>
    </citation>
    <scope>NUCLEOTIDE SEQUENCE [LARGE SCALE GENOMIC DNA]</scope>
    <source>
        <strain evidence="13 14">WDL6</strain>
    </source>
</reference>
<keyword evidence="9 11" id="KW-1208">Phospholipid metabolism</keyword>
<evidence type="ECO:0000256" key="8">
    <source>
        <dbReference type="ARBA" id="ARBA00023239"/>
    </source>
</evidence>
<keyword evidence="12" id="KW-0812">Transmembrane</keyword>
<dbReference type="Proteomes" id="UP000059074">
    <property type="component" value="Unassembled WGS sequence"/>
</dbReference>
<evidence type="ECO:0000256" key="7">
    <source>
        <dbReference type="ARBA" id="ARBA00023209"/>
    </source>
</evidence>
<gene>
    <name evidence="11" type="primary">psd</name>
    <name evidence="13" type="ORF">APY04_1200</name>
</gene>
<proteinExistence type="inferred from homology"/>
<evidence type="ECO:0000256" key="4">
    <source>
        <dbReference type="ARBA" id="ARBA00023098"/>
    </source>
</evidence>
<evidence type="ECO:0000256" key="3">
    <source>
        <dbReference type="ARBA" id="ARBA00022793"/>
    </source>
</evidence>
<evidence type="ECO:0000256" key="6">
    <source>
        <dbReference type="ARBA" id="ARBA00023145"/>
    </source>
</evidence>
<dbReference type="AlphaFoldDB" id="A0A109BJU4"/>
<comment type="caution">
    <text evidence="13">The sequence shown here is derived from an EMBL/GenBank/DDBJ whole genome shotgun (WGS) entry which is preliminary data.</text>
</comment>